<proteinExistence type="predicted"/>
<dbReference type="EMBL" id="CP101990">
    <property type="protein sequence ID" value="UUI69127.1"/>
    <property type="molecule type" value="Genomic_DNA"/>
</dbReference>
<reference evidence="1 2" key="1">
    <citation type="submission" date="2022-07" db="EMBL/GenBank/DDBJ databases">
        <title>Novel species in genus Aeromicrobium.</title>
        <authorList>
            <person name="Ye L."/>
        </authorList>
    </citation>
    <scope>NUCLEOTIDE SEQUENCE [LARGE SCALE GENOMIC DNA]</scope>
    <source>
        <strain evidence="2">zg-Y50</strain>
    </source>
</reference>
<name>A0ABY5KJ07_9ACTN</name>
<sequence length="337" mass="37937">MAAAGATLSMVTVFFEAEIGLLKLQARSLVRYHAPGEFERIVVIDNTHRGVSRRTQERLLRQFGPWRDRVRFVRPQDLTDLPTLPGWVGQQVLKLIVHREIDTSHFLVLDAKNHWIQPTDRSTFLAEDGRARGASHTYRGHALEQRVADVLRYVGVDPQEWLDHFMVTHTPVVVSRDVCADLVSDVERRSGLPFAQEFARAGLLEFPLYAGWIIARDGSLDAEIDGSTVRSTTIWPSRTPRGIAEDLAALDHLDSPFLGIHRKALAKATLTSSRSFARLWAVRGLWSSTTAGLWFIVRFKGAYLRTMTVRRVRTRLAARRRTAVTAPTGRARSGDPS</sequence>
<evidence type="ECO:0000313" key="1">
    <source>
        <dbReference type="EMBL" id="UUI69127.1"/>
    </source>
</evidence>
<dbReference type="InterPro" id="IPR045499">
    <property type="entry name" value="DUF6492"/>
</dbReference>
<gene>
    <name evidence="1" type="ORF">NP095_03195</name>
</gene>
<dbReference type="Pfam" id="PF20102">
    <property type="entry name" value="DUF6492"/>
    <property type="match status" value="1"/>
</dbReference>
<organism evidence="1 2">
    <name type="scientific">Aeromicrobium duanguangcaii</name>
    <dbReference type="NCBI Taxonomy" id="2968086"/>
    <lineage>
        <taxon>Bacteria</taxon>
        <taxon>Bacillati</taxon>
        <taxon>Actinomycetota</taxon>
        <taxon>Actinomycetes</taxon>
        <taxon>Propionibacteriales</taxon>
        <taxon>Nocardioidaceae</taxon>
        <taxon>Aeromicrobium</taxon>
    </lineage>
</organism>
<keyword evidence="2" id="KW-1185">Reference proteome</keyword>
<dbReference type="Proteomes" id="UP001315860">
    <property type="component" value="Chromosome"/>
</dbReference>
<accession>A0ABY5KJ07</accession>
<evidence type="ECO:0000313" key="2">
    <source>
        <dbReference type="Proteomes" id="UP001315860"/>
    </source>
</evidence>
<protein>
    <submittedName>
        <fullName evidence="1">DUF6492 family protein</fullName>
    </submittedName>
</protein>
<dbReference type="RefSeq" id="WP_232417408.1">
    <property type="nucleotide sequence ID" value="NZ_CP101990.1"/>
</dbReference>